<gene>
    <name evidence="2" type="ORF">H0S73_11800</name>
</gene>
<feature type="transmembrane region" description="Helical" evidence="1">
    <location>
        <begin position="68"/>
        <end position="88"/>
    </location>
</feature>
<name>A0A838BN83_9HYPH</name>
<sequence>MSDDNAQAKPNPLRSLWPDVKTDTGRQEAAKAGAISMVYVALSYILATGLIIFKGEDLIGGFADTEELVGTIILNVLAILMACLLAWLIWKRRSLVATGIGLVWIAAEVAMKLAMAPGRGTIIAILALLFSINAMRSAVAAKRKVEAA</sequence>
<feature type="transmembrane region" description="Helical" evidence="1">
    <location>
        <begin position="34"/>
        <end position="53"/>
    </location>
</feature>
<evidence type="ECO:0000313" key="2">
    <source>
        <dbReference type="EMBL" id="MBA1156811.1"/>
    </source>
</evidence>
<dbReference type="AlphaFoldDB" id="A0A838BN83"/>
<proteinExistence type="predicted"/>
<feature type="transmembrane region" description="Helical" evidence="1">
    <location>
        <begin position="121"/>
        <end position="139"/>
    </location>
</feature>
<keyword evidence="1" id="KW-0472">Membrane</keyword>
<evidence type="ECO:0000313" key="3">
    <source>
        <dbReference type="Proteomes" id="UP000572984"/>
    </source>
</evidence>
<reference evidence="2 3" key="1">
    <citation type="submission" date="2020-07" db="EMBL/GenBank/DDBJ databases">
        <title>Draft genome and description of Microvirga mediterraneensis Marseille-Q2068 sp. nov.</title>
        <authorList>
            <person name="Boxberger M."/>
        </authorList>
    </citation>
    <scope>NUCLEOTIDE SEQUENCE [LARGE SCALE GENOMIC DNA]</scope>
    <source>
        <strain evidence="2 3">Marseille-Q2068</strain>
    </source>
</reference>
<dbReference type="EMBL" id="JACDXJ010000001">
    <property type="protein sequence ID" value="MBA1156811.1"/>
    <property type="molecule type" value="Genomic_DNA"/>
</dbReference>
<keyword evidence="1" id="KW-1133">Transmembrane helix</keyword>
<comment type="caution">
    <text evidence="2">The sequence shown here is derived from an EMBL/GenBank/DDBJ whole genome shotgun (WGS) entry which is preliminary data.</text>
</comment>
<feature type="transmembrane region" description="Helical" evidence="1">
    <location>
        <begin position="95"/>
        <end position="115"/>
    </location>
</feature>
<dbReference type="RefSeq" id="WP_181052338.1">
    <property type="nucleotide sequence ID" value="NZ_JACDXJ010000001.1"/>
</dbReference>
<keyword evidence="3" id="KW-1185">Reference proteome</keyword>
<protein>
    <submittedName>
        <fullName evidence="2">Uncharacterized protein</fullName>
    </submittedName>
</protein>
<dbReference type="Proteomes" id="UP000572984">
    <property type="component" value="Unassembled WGS sequence"/>
</dbReference>
<organism evidence="2 3">
    <name type="scientific">Microvirga mediterraneensis</name>
    <dbReference type="NCBI Taxonomy" id="2754695"/>
    <lineage>
        <taxon>Bacteria</taxon>
        <taxon>Pseudomonadati</taxon>
        <taxon>Pseudomonadota</taxon>
        <taxon>Alphaproteobacteria</taxon>
        <taxon>Hyphomicrobiales</taxon>
        <taxon>Methylobacteriaceae</taxon>
        <taxon>Microvirga</taxon>
    </lineage>
</organism>
<keyword evidence="1" id="KW-0812">Transmembrane</keyword>
<accession>A0A838BN83</accession>
<evidence type="ECO:0000256" key="1">
    <source>
        <dbReference type="SAM" id="Phobius"/>
    </source>
</evidence>